<name>A0A6G0WJ38_9STRA</name>
<keyword evidence="2" id="KW-0732">Signal</keyword>
<evidence type="ECO:0000256" key="1">
    <source>
        <dbReference type="SAM" id="MobiDB-lite"/>
    </source>
</evidence>
<dbReference type="Proteomes" id="UP000481153">
    <property type="component" value="Unassembled WGS sequence"/>
</dbReference>
<dbReference type="PROSITE" id="PS60000">
    <property type="entry name" value="CHITOSANASE_46_80"/>
    <property type="match status" value="1"/>
</dbReference>
<dbReference type="InterPro" id="IPR000400">
    <property type="entry name" value="Glyco_hydro_46"/>
</dbReference>
<feature type="compositionally biased region" description="Low complexity" evidence="1">
    <location>
        <begin position="377"/>
        <end position="403"/>
    </location>
</feature>
<dbReference type="GO" id="GO:0005975">
    <property type="term" value="P:carbohydrate metabolic process"/>
    <property type="evidence" value="ECO:0007669"/>
    <property type="project" value="InterPro"/>
</dbReference>
<evidence type="ECO:0000313" key="4">
    <source>
        <dbReference type="Proteomes" id="UP000481153"/>
    </source>
</evidence>
<dbReference type="Gene3D" id="3.30.386.10">
    <property type="entry name" value="Chitosanase, subunit A, domain 2"/>
    <property type="match status" value="1"/>
</dbReference>
<feature type="region of interest" description="Disordered" evidence="1">
    <location>
        <begin position="352"/>
        <end position="403"/>
    </location>
</feature>
<dbReference type="EMBL" id="VJMJ01000199">
    <property type="protein sequence ID" value="KAF0727248.1"/>
    <property type="molecule type" value="Genomic_DNA"/>
</dbReference>
<dbReference type="GO" id="GO:0016977">
    <property type="term" value="F:chitosanase activity"/>
    <property type="evidence" value="ECO:0007669"/>
    <property type="project" value="InterPro"/>
</dbReference>
<dbReference type="AlphaFoldDB" id="A0A6G0WJ38"/>
<dbReference type="InterPro" id="IPR023346">
    <property type="entry name" value="Lysozyme-like_dom_sf"/>
</dbReference>
<evidence type="ECO:0000256" key="2">
    <source>
        <dbReference type="SAM" id="SignalP"/>
    </source>
</evidence>
<sequence>MKVIVTLVLAQTFLATAQTCSGGYSGTPGDSSWLKFINCGKKTSPSSNTQFASQCSSSSQPNNWPNAGPYSFPSDLDTGYGPKLSQDQVYAILSLVWTAENGGDDFKGIIPWWKAYSYIQNIGDDRGYTTNIVGFCTGTGDDVLFLKNLKKIEPCNPLVQYIPDIQALSTKGSDALTGLEGFAMKVLNQGGGPTGSGPINPNYIKATWATLSDENSDGGGYWGMAMKTSRKYNLALPISKGQLYDIALNNGNVDDVIKKVTVRPPTAGESGGAQEVAWLAALQKVWIKIISDPTNQLDGGQNDRGVMWQHLLDPKSTAKNSQGQVGATNTVPLLQLELPMTVHIYGATITIQSAGGSKPTPSTSPVVRPTPSPSQKPTPSSSTKPTPSPSKSPTKAPTTKPSPAGGGCGDCSNCYYAPTQACFVGWTQAQCDSVAAYTWCGN</sequence>
<feature type="chain" id="PRO_5026333261" description="Chitosanase" evidence="2">
    <location>
        <begin position="18"/>
        <end position="442"/>
    </location>
</feature>
<proteinExistence type="predicted"/>
<reference evidence="3 4" key="1">
    <citation type="submission" date="2019-07" db="EMBL/GenBank/DDBJ databases">
        <title>Genomics analysis of Aphanomyces spp. identifies a new class of oomycete effector associated with host adaptation.</title>
        <authorList>
            <person name="Gaulin E."/>
        </authorList>
    </citation>
    <scope>NUCLEOTIDE SEQUENCE [LARGE SCALE GENOMIC DNA]</scope>
    <source>
        <strain evidence="3 4">ATCC 201684</strain>
    </source>
</reference>
<evidence type="ECO:0008006" key="5">
    <source>
        <dbReference type="Google" id="ProtNLM"/>
    </source>
</evidence>
<protein>
    <recommendedName>
        <fullName evidence="5">Chitosanase</fullName>
    </recommendedName>
</protein>
<dbReference type="InterPro" id="IPR023099">
    <property type="entry name" value="Glyco_hydro_46_N"/>
</dbReference>
<gene>
    <name evidence="3" type="ORF">Ae201684_014665</name>
</gene>
<keyword evidence="4" id="KW-1185">Reference proteome</keyword>
<evidence type="ECO:0000313" key="3">
    <source>
        <dbReference type="EMBL" id="KAF0727248.1"/>
    </source>
</evidence>
<comment type="caution">
    <text evidence="3">The sequence shown here is derived from an EMBL/GenBank/DDBJ whole genome shotgun (WGS) entry which is preliminary data.</text>
</comment>
<dbReference type="SUPFAM" id="SSF53955">
    <property type="entry name" value="Lysozyme-like"/>
    <property type="match status" value="1"/>
</dbReference>
<dbReference type="Pfam" id="PF01374">
    <property type="entry name" value="Glyco_hydro_46"/>
    <property type="match status" value="1"/>
</dbReference>
<dbReference type="Gene3D" id="1.20.141.10">
    <property type="entry name" value="Chitosanase, subunit A, domain 1"/>
    <property type="match status" value="1"/>
</dbReference>
<organism evidence="3 4">
    <name type="scientific">Aphanomyces euteiches</name>
    <dbReference type="NCBI Taxonomy" id="100861"/>
    <lineage>
        <taxon>Eukaryota</taxon>
        <taxon>Sar</taxon>
        <taxon>Stramenopiles</taxon>
        <taxon>Oomycota</taxon>
        <taxon>Saprolegniomycetes</taxon>
        <taxon>Saprolegniales</taxon>
        <taxon>Verrucalvaceae</taxon>
        <taxon>Aphanomyces</taxon>
    </lineage>
</organism>
<feature type="signal peptide" evidence="2">
    <location>
        <begin position="1"/>
        <end position="17"/>
    </location>
</feature>
<accession>A0A6G0WJ38</accession>
<dbReference type="GO" id="GO:0005576">
    <property type="term" value="C:extracellular region"/>
    <property type="evidence" value="ECO:0007669"/>
    <property type="project" value="InterPro"/>
</dbReference>
<dbReference type="VEuPathDB" id="FungiDB:AeMF1_004200"/>